<dbReference type="PANTHER" id="PTHR30413">
    <property type="entry name" value="INNER MEMBRANE TRANSPORT PERMEASE"/>
    <property type="match status" value="1"/>
</dbReference>
<evidence type="ECO:0000259" key="12">
    <source>
        <dbReference type="PROSITE" id="PS51012"/>
    </source>
</evidence>
<keyword evidence="10 11" id="KW-0472">Membrane</keyword>
<keyword evidence="9" id="KW-0625">Polysaccharide transport</keyword>
<dbReference type="PROSITE" id="PS51012">
    <property type="entry name" value="ABC_TM2"/>
    <property type="match status" value="1"/>
</dbReference>
<gene>
    <name evidence="13" type="ORF">EI983_00200</name>
</gene>
<evidence type="ECO:0000256" key="4">
    <source>
        <dbReference type="ARBA" id="ARBA00022475"/>
    </source>
</evidence>
<evidence type="ECO:0000256" key="3">
    <source>
        <dbReference type="ARBA" id="ARBA00022448"/>
    </source>
</evidence>
<dbReference type="PRINTS" id="PR00164">
    <property type="entry name" value="ABC2TRNSPORT"/>
</dbReference>
<dbReference type="GO" id="GO:0043190">
    <property type="term" value="C:ATP-binding cassette (ABC) transporter complex"/>
    <property type="evidence" value="ECO:0007669"/>
    <property type="project" value="InterPro"/>
</dbReference>
<dbReference type="PANTHER" id="PTHR30413:SF10">
    <property type="entry name" value="CAPSULE POLYSACCHARIDE EXPORT INNER-MEMBRANE PROTEIN CTRC"/>
    <property type="match status" value="1"/>
</dbReference>
<reference evidence="13 14" key="1">
    <citation type="submission" date="2018-12" db="EMBL/GenBank/DDBJ databases">
        <title>Complete genome sequence of Roseovarius sp. MME-070.</title>
        <authorList>
            <person name="Nam Y.-D."/>
            <person name="Kang J."/>
            <person name="Chung W.-H."/>
            <person name="Park Y.S."/>
        </authorList>
    </citation>
    <scope>NUCLEOTIDE SEQUENCE [LARGE SCALE GENOMIC DNA]</scope>
    <source>
        <strain evidence="13 14">MME-070</strain>
        <plasmid evidence="14">pmme07001</plasmid>
    </source>
</reference>
<geneLocation type="plasmid" evidence="14">
    <name>pmme07001</name>
</geneLocation>
<dbReference type="AlphaFoldDB" id="A0A6I6IL34"/>
<dbReference type="InterPro" id="IPR000412">
    <property type="entry name" value="ABC_2_transport"/>
</dbReference>
<dbReference type="Proteomes" id="UP000428330">
    <property type="component" value="Plasmid pMME07001"/>
</dbReference>
<keyword evidence="3 11" id="KW-0813">Transport</keyword>
<feature type="transmembrane region" description="Helical" evidence="11">
    <location>
        <begin position="39"/>
        <end position="63"/>
    </location>
</feature>
<evidence type="ECO:0000256" key="1">
    <source>
        <dbReference type="ARBA" id="ARBA00004651"/>
    </source>
</evidence>
<evidence type="ECO:0000256" key="5">
    <source>
        <dbReference type="ARBA" id="ARBA00022597"/>
    </source>
</evidence>
<dbReference type="EMBL" id="CP034347">
    <property type="protein sequence ID" value="QGX96774.1"/>
    <property type="molecule type" value="Genomic_DNA"/>
</dbReference>
<feature type="transmembrane region" description="Helical" evidence="11">
    <location>
        <begin position="155"/>
        <end position="181"/>
    </location>
</feature>
<comment type="similarity">
    <text evidence="2 11">Belongs to the ABC-2 integral membrane protein family.</text>
</comment>
<keyword evidence="4 11" id="KW-1003">Cell membrane</keyword>
<evidence type="ECO:0000256" key="9">
    <source>
        <dbReference type="ARBA" id="ARBA00023047"/>
    </source>
</evidence>
<keyword evidence="7" id="KW-0972">Capsule biogenesis/degradation</keyword>
<evidence type="ECO:0000256" key="11">
    <source>
        <dbReference type="RuleBase" id="RU361157"/>
    </source>
</evidence>
<evidence type="ECO:0000313" key="13">
    <source>
        <dbReference type="EMBL" id="QGX96774.1"/>
    </source>
</evidence>
<keyword evidence="8 11" id="KW-1133">Transmembrane helix</keyword>
<evidence type="ECO:0000256" key="8">
    <source>
        <dbReference type="ARBA" id="ARBA00022989"/>
    </source>
</evidence>
<feature type="transmembrane region" description="Helical" evidence="11">
    <location>
        <begin position="239"/>
        <end position="258"/>
    </location>
</feature>
<dbReference type="GO" id="GO:0015920">
    <property type="term" value="P:lipopolysaccharide transport"/>
    <property type="evidence" value="ECO:0007669"/>
    <property type="project" value="TreeGrafter"/>
</dbReference>
<evidence type="ECO:0000313" key="14">
    <source>
        <dbReference type="Proteomes" id="UP000428330"/>
    </source>
</evidence>
<dbReference type="InterPro" id="IPR047817">
    <property type="entry name" value="ABC2_TM_bact-type"/>
</dbReference>
<accession>A0A6I6IL34</accession>
<sequence>MTEYSPQALTPARPRRTGTIRTIIALLLREMSTTYGRSALGYLWAILEPVGGIALMSIIFSYALRAPPIGTDFALFFASGMVPFVAYMDASNKIAVALRFSRSLLFYPGVTYVDALLARFIMSVMTQVMIAAVVFYGIIFFFSVDVILDIPAMALGFAMAFSLGLGIGTLNCYLLSVYPIWERSWAILNRPMFLVSCIFFLFDAVPQPYRDYLWWNPLIHIVGMVRKGMYATYDATYVSPFYVFLISLVCFAAGLLLLRRYHKDIVNN</sequence>
<name>A0A6I6IL34_9RHOB</name>
<organism evidence="13 14">
    <name type="scientific">Roseovarius faecimaris</name>
    <dbReference type="NCBI Taxonomy" id="2494550"/>
    <lineage>
        <taxon>Bacteria</taxon>
        <taxon>Pseudomonadati</taxon>
        <taxon>Pseudomonadota</taxon>
        <taxon>Alphaproteobacteria</taxon>
        <taxon>Rhodobacterales</taxon>
        <taxon>Roseobacteraceae</taxon>
        <taxon>Roseovarius</taxon>
    </lineage>
</organism>
<evidence type="ECO:0000256" key="6">
    <source>
        <dbReference type="ARBA" id="ARBA00022692"/>
    </source>
</evidence>
<comment type="subcellular location">
    <subcellularLocation>
        <location evidence="11">Cell inner membrane</location>
        <topology evidence="11">Multi-pass membrane protein</topology>
    </subcellularLocation>
    <subcellularLocation>
        <location evidence="1">Cell membrane</location>
        <topology evidence="1">Multi-pass membrane protein</topology>
    </subcellularLocation>
</comment>
<proteinExistence type="inferred from homology"/>
<evidence type="ECO:0000256" key="7">
    <source>
        <dbReference type="ARBA" id="ARBA00022903"/>
    </source>
</evidence>
<dbReference type="OrthoDB" id="8479094at2"/>
<dbReference type="RefSeq" id="WP_157705211.1">
    <property type="nucleotide sequence ID" value="NZ_CP034347.1"/>
</dbReference>
<keyword evidence="13" id="KW-0614">Plasmid</keyword>
<feature type="transmembrane region" description="Helical" evidence="11">
    <location>
        <begin position="69"/>
        <end position="88"/>
    </location>
</feature>
<evidence type="ECO:0000256" key="10">
    <source>
        <dbReference type="ARBA" id="ARBA00023136"/>
    </source>
</evidence>
<dbReference type="GO" id="GO:0015774">
    <property type="term" value="P:polysaccharide transport"/>
    <property type="evidence" value="ECO:0007669"/>
    <property type="project" value="UniProtKB-KW"/>
</dbReference>
<keyword evidence="5" id="KW-0762">Sugar transport</keyword>
<keyword evidence="6 11" id="KW-0812">Transmembrane</keyword>
<feature type="domain" description="ABC transmembrane type-2" evidence="12">
    <location>
        <begin position="40"/>
        <end position="261"/>
    </location>
</feature>
<feature type="transmembrane region" description="Helical" evidence="11">
    <location>
        <begin position="128"/>
        <end position="148"/>
    </location>
</feature>
<evidence type="ECO:0000256" key="2">
    <source>
        <dbReference type="ARBA" id="ARBA00007783"/>
    </source>
</evidence>
<keyword evidence="14" id="KW-1185">Reference proteome</keyword>
<dbReference type="Pfam" id="PF01061">
    <property type="entry name" value="ABC2_membrane"/>
    <property type="match status" value="1"/>
</dbReference>
<feature type="transmembrane region" description="Helical" evidence="11">
    <location>
        <begin position="187"/>
        <end position="205"/>
    </location>
</feature>
<protein>
    <recommendedName>
        <fullName evidence="11">Transport permease protein</fullName>
    </recommendedName>
</protein>
<dbReference type="KEGG" id="rom:EI983_00200"/>
<dbReference type="GO" id="GO:0140359">
    <property type="term" value="F:ABC-type transporter activity"/>
    <property type="evidence" value="ECO:0007669"/>
    <property type="project" value="InterPro"/>
</dbReference>
<dbReference type="InterPro" id="IPR013525">
    <property type="entry name" value="ABC2_TM"/>
</dbReference>